<dbReference type="PANTHER" id="PTHR23147">
    <property type="entry name" value="SERINE/ARGININE RICH SPLICING FACTOR"/>
    <property type="match status" value="1"/>
</dbReference>
<organism evidence="7 8">
    <name type="scientific">Gossypium davidsonii</name>
    <name type="common">Davidson's cotton</name>
    <name type="synonym">Gossypium klotzschianum subsp. davidsonii</name>
    <dbReference type="NCBI Taxonomy" id="34287"/>
    <lineage>
        <taxon>Eukaryota</taxon>
        <taxon>Viridiplantae</taxon>
        <taxon>Streptophyta</taxon>
        <taxon>Embryophyta</taxon>
        <taxon>Tracheophyta</taxon>
        <taxon>Spermatophyta</taxon>
        <taxon>Magnoliopsida</taxon>
        <taxon>eudicotyledons</taxon>
        <taxon>Gunneridae</taxon>
        <taxon>Pentapetalae</taxon>
        <taxon>rosids</taxon>
        <taxon>malvids</taxon>
        <taxon>Malvales</taxon>
        <taxon>Malvaceae</taxon>
        <taxon>Malvoideae</taxon>
        <taxon>Gossypium</taxon>
    </lineage>
</organism>
<evidence type="ECO:0000256" key="4">
    <source>
        <dbReference type="PROSITE-ProRule" id="PRU00176"/>
    </source>
</evidence>
<evidence type="ECO:0000256" key="2">
    <source>
        <dbReference type="ARBA" id="ARBA00022728"/>
    </source>
</evidence>
<dbReference type="GO" id="GO:0005681">
    <property type="term" value="C:spliceosomal complex"/>
    <property type="evidence" value="ECO:0007669"/>
    <property type="project" value="UniProtKB-KW"/>
</dbReference>
<protein>
    <recommendedName>
        <fullName evidence="6">RRM domain-containing protein</fullName>
    </recommendedName>
</protein>
<evidence type="ECO:0000259" key="6">
    <source>
        <dbReference type="PROSITE" id="PS50102"/>
    </source>
</evidence>
<evidence type="ECO:0000313" key="8">
    <source>
        <dbReference type="Proteomes" id="UP000593561"/>
    </source>
</evidence>
<accession>A0A7J8SUY3</accession>
<feature type="domain" description="RRM" evidence="6">
    <location>
        <begin position="9"/>
        <end position="86"/>
    </location>
</feature>
<keyword evidence="3" id="KW-0508">mRNA splicing</keyword>
<evidence type="ECO:0000256" key="1">
    <source>
        <dbReference type="ARBA" id="ARBA00022664"/>
    </source>
</evidence>
<dbReference type="SUPFAM" id="SSF54928">
    <property type="entry name" value="RNA-binding domain, RBD"/>
    <property type="match status" value="1"/>
</dbReference>
<dbReference type="SMART" id="SM00360">
    <property type="entry name" value="RRM"/>
    <property type="match status" value="1"/>
</dbReference>
<dbReference type="InterPro" id="IPR050907">
    <property type="entry name" value="SRSF"/>
</dbReference>
<dbReference type="Gene3D" id="3.30.70.330">
    <property type="match status" value="1"/>
</dbReference>
<dbReference type="AlphaFoldDB" id="A0A7J8SUY3"/>
<evidence type="ECO:0000256" key="5">
    <source>
        <dbReference type="SAM" id="MobiDB-lite"/>
    </source>
</evidence>
<dbReference type="EMBL" id="JABFAC010000011">
    <property type="protein sequence ID" value="MBA0629753.1"/>
    <property type="molecule type" value="Genomic_DNA"/>
</dbReference>
<keyword evidence="8" id="KW-1185">Reference proteome</keyword>
<evidence type="ECO:0000256" key="3">
    <source>
        <dbReference type="ARBA" id="ARBA00023187"/>
    </source>
</evidence>
<evidence type="ECO:0000313" key="7">
    <source>
        <dbReference type="EMBL" id="MBA0629753.1"/>
    </source>
</evidence>
<dbReference type="Pfam" id="PF00076">
    <property type="entry name" value="RRM_1"/>
    <property type="match status" value="1"/>
</dbReference>
<dbReference type="GO" id="GO:0003723">
    <property type="term" value="F:RNA binding"/>
    <property type="evidence" value="ECO:0007669"/>
    <property type="project" value="UniProtKB-UniRule"/>
</dbReference>
<dbReference type="InterPro" id="IPR012677">
    <property type="entry name" value="Nucleotide-bd_a/b_plait_sf"/>
</dbReference>
<comment type="caution">
    <text evidence="7">The sequence shown here is derived from an EMBL/GenBank/DDBJ whole genome shotgun (WGS) entry which is preliminary data.</text>
</comment>
<reference evidence="7 8" key="1">
    <citation type="journal article" date="2019" name="Genome Biol. Evol.">
        <title>Insights into the evolution of the New World diploid cottons (Gossypium, subgenus Houzingenia) based on genome sequencing.</title>
        <authorList>
            <person name="Grover C.E."/>
            <person name="Arick M.A. 2nd"/>
            <person name="Thrash A."/>
            <person name="Conover J.L."/>
            <person name="Sanders W.S."/>
            <person name="Peterson D.G."/>
            <person name="Frelichowski J.E."/>
            <person name="Scheffler J.A."/>
            <person name="Scheffler B.E."/>
            <person name="Wendel J.F."/>
        </authorList>
    </citation>
    <scope>NUCLEOTIDE SEQUENCE [LARGE SCALE GENOMIC DNA]</scope>
    <source>
        <strain evidence="7">27</strain>
        <tissue evidence="7">Leaf</tissue>
    </source>
</reference>
<dbReference type="PROSITE" id="PS50102">
    <property type="entry name" value="RRM"/>
    <property type="match status" value="1"/>
</dbReference>
<name>A0A7J8SUY3_GOSDV</name>
<keyword evidence="2" id="KW-0747">Spliceosome</keyword>
<dbReference type="InterPro" id="IPR000504">
    <property type="entry name" value="RRM_dom"/>
</dbReference>
<feature type="compositionally biased region" description="Basic and acidic residues" evidence="5">
    <location>
        <begin position="193"/>
        <end position="206"/>
    </location>
</feature>
<proteinExistence type="predicted"/>
<dbReference type="InterPro" id="IPR035979">
    <property type="entry name" value="RBD_domain_sf"/>
</dbReference>
<dbReference type="GO" id="GO:0006397">
    <property type="term" value="P:mRNA processing"/>
    <property type="evidence" value="ECO:0007669"/>
    <property type="project" value="UniProtKB-KW"/>
</dbReference>
<sequence>MAVENGIVTTVFVYNIPSSMHWKGLWALFGYHGDVVDAFILSKRCRNGNRFGFVRFNNERNAQREILRLNGFFLVGKRIGVKIARYNGKRKIRRNDSDQKVQEQSAEIVQKVKSEERIDNNAGGVKKTEKRLIVQGHVEEELLRNLQKCLVCASNSSKERGLAEMKDDYFICKTRWKKNEEDSISETGSVARTRPEIPSEGRESVKPGELMDTNLDNGNNINECQQMLALAIEETESEYVPKEMKKGIPDEADKGLEKALKDVRDMGDALSFESTKYVVA</sequence>
<keyword evidence="4" id="KW-0694">RNA-binding</keyword>
<feature type="region of interest" description="Disordered" evidence="5">
    <location>
        <begin position="182"/>
        <end position="209"/>
    </location>
</feature>
<keyword evidence="1" id="KW-0507">mRNA processing</keyword>
<gene>
    <name evidence="7" type="ORF">Godav_024261</name>
</gene>
<dbReference type="Proteomes" id="UP000593561">
    <property type="component" value="Unassembled WGS sequence"/>
</dbReference>
<dbReference type="GO" id="GO:0008380">
    <property type="term" value="P:RNA splicing"/>
    <property type="evidence" value="ECO:0007669"/>
    <property type="project" value="UniProtKB-KW"/>
</dbReference>